<gene>
    <name evidence="2" type="ORF">AFERRI_30025</name>
    <name evidence="3" type="ORF">AFERRI_30043</name>
</gene>
<evidence type="ECO:0000313" key="2">
    <source>
        <dbReference type="EMBL" id="CDQ09379.1"/>
    </source>
</evidence>
<keyword evidence="1" id="KW-0472">Membrane</keyword>
<feature type="transmembrane region" description="Helical" evidence="1">
    <location>
        <begin position="20"/>
        <end position="42"/>
    </location>
</feature>
<evidence type="ECO:0000256" key="1">
    <source>
        <dbReference type="SAM" id="Phobius"/>
    </source>
</evidence>
<reference evidence="2" key="2">
    <citation type="submission" date="2014-07" db="EMBL/GenBank/DDBJ databases">
        <title>Initial genome analysis of the psychrotolerant acidophile Acidithiobacillus ferrivorans CF27: insights into iron and sulfur oxidation pathways and into biofilm formation.</title>
        <authorList>
            <person name="Talla E."/>
            <person name="Hedrich S."/>
            <person name="Mangenot S."/>
            <person name="Ji B."/>
            <person name="Johnson D.B."/>
            <person name="Barbe V."/>
            <person name="Bonnefoy V."/>
        </authorList>
    </citation>
    <scope>NUCLEOTIDE SEQUENCE [LARGE SCALE GENOMIC DNA]</scope>
    <source>
        <strain evidence="2">CF27</strain>
    </source>
</reference>
<name>A0A060US44_9PROT</name>
<dbReference type="EMBL" id="LT841305">
    <property type="protein sequence ID" value="SMH66313.1"/>
    <property type="molecule type" value="Genomic_DNA"/>
</dbReference>
<dbReference type="Proteomes" id="UP000193925">
    <property type="component" value="Chromosome AFERRI"/>
</dbReference>
<sequence>MNQNDALPLPARRGWQQQFVVVLSGCSSFLGMPGIAMVGSAFHVKHLQVTPQGDIENQHGMPTLYAPWSEVAAARDQVAVRVYIDILALPLPLRLRALLGHWKLESPWIVSAPLSH</sequence>
<evidence type="ECO:0000313" key="4">
    <source>
        <dbReference type="Proteomes" id="UP000193925"/>
    </source>
</evidence>
<reference evidence="3 4" key="3">
    <citation type="submission" date="2017-03" db="EMBL/GenBank/DDBJ databases">
        <authorList>
            <person name="Regsiter A."/>
            <person name="William W."/>
        </authorList>
    </citation>
    <scope>NUCLEOTIDE SEQUENCE [LARGE SCALE GENOMIC DNA]</scope>
    <source>
        <strain evidence="3">PRJEB5721</strain>
    </source>
</reference>
<dbReference type="RefSeq" id="WP_051984717.1">
    <property type="nucleotide sequence ID" value="NZ_CCCS020000023.1"/>
</dbReference>
<keyword evidence="1" id="KW-1133">Transmembrane helix</keyword>
<proteinExistence type="predicted"/>
<dbReference type="EMBL" id="CCCS020000023">
    <property type="protein sequence ID" value="CDQ09379.1"/>
    <property type="molecule type" value="Genomic_DNA"/>
</dbReference>
<keyword evidence="4" id="KW-1185">Reference proteome</keyword>
<evidence type="ECO:0000313" key="3">
    <source>
        <dbReference type="EMBL" id="SMH66313.1"/>
    </source>
</evidence>
<organism evidence="2">
    <name type="scientific">Acidithiobacillus ferrivorans</name>
    <dbReference type="NCBI Taxonomy" id="160808"/>
    <lineage>
        <taxon>Bacteria</taxon>
        <taxon>Pseudomonadati</taxon>
        <taxon>Pseudomonadota</taxon>
        <taxon>Acidithiobacillia</taxon>
        <taxon>Acidithiobacillales</taxon>
        <taxon>Acidithiobacillaceae</taxon>
        <taxon>Acidithiobacillus</taxon>
    </lineage>
</organism>
<keyword evidence="1" id="KW-0812">Transmembrane</keyword>
<reference evidence="2" key="1">
    <citation type="submission" date="2014-03" db="EMBL/GenBank/DDBJ databases">
        <authorList>
            <person name="Genoscope - CEA"/>
        </authorList>
    </citation>
    <scope>NUCLEOTIDE SEQUENCE [LARGE SCALE GENOMIC DNA]</scope>
    <source>
        <strain evidence="2">CF27</strain>
    </source>
</reference>
<protein>
    <submittedName>
        <fullName evidence="2">Uncharacterized protein</fullName>
    </submittedName>
</protein>
<dbReference type="AlphaFoldDB" id="A0A060US44"/>
<accession>A0A060US44</accession>